<feature type="domain" description="Alpha-N-acetylglucosaminidase tim-barrel" evidence="3">
    <location>
        <begin position="512"/>
        <end position="849"/>
    </location>
</feature>
<accession>A0A5A8C2Y6</accession>
<dbReference type="InterPro" id="IPR024733">
    <property type="entry name" value="NAGLU_tim-barrel"/>
</dbReference>
<dbReference type="Gene3D" id="1.20.120.670">
    <property type="entry name" value="N-acetyl-b-d-glucoasminidase"/>
    <property type="match status" value="1"/>
</dbReference>
<organism evidence="6 7">
    <name type="scientific">Cafeteria roenbergensis</name>
    <name type="common">Marine flagellate</name>
    <dbReference type="NCBI Taxonomy" id="33653"/>
    <lineage>
        <taxon>Eukaryota</taxon>
        <taxon>Sar</taxon>
        <taxon>Stramenopiles</taxon>
        <taxon>Bigyra</taxon>
        <taxon>Opalozoa</taxon>
        <taxon>Bicosoecida</taxon>
        <taxon>Cafeteriaceae</taxon>
        <taxon>Cafeteria</taxon>
    </lineage>
</organism>
<dbReference type="InterPro" id="IPR041913">
    <property type="entry name" value="POLD3_sf"/>
</dbReference>
<dbReference type="Pfam" id="PF05089">
    <property type="entry name" value="NAGLU"/>
    <property type="match status" value="1"/>
</dbReference>
<evidence type="ECO:0000256" key="2">
    <source>
        <dbReference type="SAM" id="MobiDB-lite"/>
    </source>
</evidence>
<reference evidence="6 7" key="1">
    <citation type="submission" date="2019-07" db="EMBL/GenBank/DDBJ databases">
        <title>Genomes of Cafeteria roenbergensis.</title>
        <authorList>
            <person name="Fischer M.G."/>
            <person name="Hackl T."/>
            <person name="Roman M."/>
        </authorList>
    </citation>
    <scope>NUCLEOTIDE SEQUENCE [LARGE SCALE GENOMIC DNA]</scope>
    <source>
        <strain evidence="6 7">BVI</strain>
    </source>
</reference>
<protein>
    <submittedName>
        <fullName evidence="6">Uncharacterized protein</fullName>
    </submittedName>
</protein>
<dbReference type="InterPro" id="IPR024732">
    <property type="entry name" value="NAGLU_C"/>
</dbReference>
<dbReference type="InterPro" id="IPR029018">
    <property type="entry name" value="Hex-like_dom2"/>
</dbReference>
<dbReference type="PANTHER" id="PTHR12872">
    <property type="entry name" value="ALPHA-N-ACETYLGLUCOSAMINIDASE"/>
    <property type="match status" value="1"/>
</dbReference>
<dbReference type="Proteomes" id="UP000323011">
    <property type="component" value="Unassembled WGS sequence"/>
</dbReference>
<feature type="compositionally biased region" description="Low complexity" evidence="2">
    <location>
        <begin position="180"/>
        <end position="206"/>
    </location>
</feature>
<evidence type="ECO:0000259" key="3">
    <source>
        <dbReference type="Pfam" id="PF05089"/>
    </source>
</evidence>
<feature type="compositionally biased region" description="Gly residues" evidence="2">
    <location>
        <begin position="331"/>
        <end position="343"/>
    </location>
</feature>
<feature type="compositionally biased region" description="Acidic residues" evidence="2">
    <location>
        <begin position="257"/>
        <end position="267"/>
    </location>
</feature>
<dbReference type="GO" id="GO:0006260">
    <property type="term" value="P:DNA replication"/>
    <property type="evidence" value="ECO:0007669"/>
    <property type="project" value="InterPro"/>
</dbReference>
<comment type="caution">
    <text evidence="6">The sequence shown here is derived from an EMBL/GenBank/DDBJ whole genome shotgun (WGS) entry which is preliminary data.</text>
</comment>
<dbReference type="Pfam" id="PF12971">
    <property type="entry name" value="NAGLU_N"/>
    <property type="match status" value="1"/>
</dbReference>
<dbReference type="GO" id="GO:0043625">
    <property type="term" value="C:delta DNA polymerase complex"/>
    <property type="evidence" value="ECO:0007669"/>
    <property type="project" value="InterPro"/>
</dbReference>
<dbReference type="Gene3D" id="3.90.1030.20">
    <property type="entry name" value="DNA polymerase delta, p66 (Cdc27) subunit, wHTH domain"/>
    <property type="match status" value="1"/>
</dbReference>
<dbReference type="Pfam" id="PF12972">
    <property type="entry name" value="NAGLU_C"/>
    <property type="match status" value="1"/>
</dbReference>
<feature type="compositionally biased region" description="Basic residues" evidence="2">
    <location>
        <begin position="353"/>
        <end position="364"/>
    </location>
</feature>
<evidence type="ECO:0000313" key="7">
    <source>
        <dbReference type="Proteomes" id="UP000323011"/>
    </source>
</evidence>
<evidence type="ECO:0000259" key="4">
    <source>
        <dbReference type="Pfam" id="PF12971"/>
    </source>
</evidence>
<gene>
    <name evidence="6" type="ORF">FNF29_07467</name>
</gene>
<evidence type="ECO:0000313" key="6">
    <source>
        <dbReference type="EMBL" id="KAA0147298.1"/>
    </source>
</evidence>
<dbReference type="GO" id="GO:0016787">
    <property type="term" value="F:hydrolase activity"/>
    <property type="evidence" value="ECO:0007669"/>
    <property type="project" value="UniProtKB-KW"/>
</dbReference>
<dbReference type="AlphaFoldDB" id="A0A5A8C2Y6"/>
<proteinExistence type="predicted"/>
<dbReference type="EMBL" id="VLTN01000069">
    <property type="protein sequence ID" value="KAA0147298.1"/>
    <property type="molecule type" value="Genomic_DNA"/>
</dbReference>
<sequence length="1200" mass="128575">MAEAAEDLRSVIENEVLVNSEPVSAAWLARESGHDLGACQQALVAAWESQLSERMAAAFVVIGAARGAPRAEVRLVDAVDLDAARSKLGRVASASLYCLGPRAADASGRLAEAAVTVLSTKLASQRSRLAGEASSAGDSFRRGSLLAVRGDSAIDASRPVYDSAFGASAAHDAAAEAMAASRSSSAPGTSAAAAPHRASSSSSSSRGKGGNRGAFFGSAAARKGSGRKVAAAGGKSQGGVPAAAAAPAPARKRVVDSDDEDSDEDEDAGGHAALLARQRMEDEEAEAAAAGASVVAKASRPAGARARRGADGDGVFDDETGGGNAEESGEDGGSGAGSDGDGGSDAASSGRPAKSRGAPRARRSRAADAAVASTDVGTFDAFRAEPGEGSGKRRTKRVLKEETSMDERGYMITEQKWVEVPIAAQLELQVIPADPESGHDAYELDYDRASSRVVIRGNSGVAISAGVYQYMSDYLNASVAWGVNRTGVRFDSVSPLPAPTAVRVVRAFKHSYSWNVCTFGYSAAFWDWARWQRELDWLALHGVNLPLAFAGQELVWQKLWLEVGMTDSEVREWFSGPAFLPWQRMGNIMAWGGPLDQDWIEGQAELQQSILDAMMELGMRPVLPGFPGHVPKALRRIYPNASITSTAPWGHFNATYTEVPFLEPTDSHFQALATRFYEIQRDTFGAGRDWSGMAYNADQFNEMEPRNKDPSYLAAANRAVWQAMSTVDANATYVMQAWLFHEQFWTAAAVKAYLSGVPTGRMLILDLNAEEQPLWSKFDSFYGHNFIWNALHNYGGRSGMYGNLTRVATGPPGVKEAMPTATIVGTGFTPEAILQNPVYYELVTRMSWEHKAVDADRFVTRWSQRRYGANSPSAVAAWLLMRRTIYDTAWSWTRWGEVEARPQATVPDRSDLNATASAEALRLLVQAGSNGELDPTSGPYRHDLVDLASQVMQFVFTDEAALLRKLVEQLQAKGSKDPTGAAQVGAAMQAALSSLDALLSTDPSFLLGHWLQEAVTSPNTTTPDQVANRLFNAKNQITLWGLGNIHDYASKLWGGLVGSYYAPRWAMFQKQLLQDLQSGAPFDQAAFVAELIPVELQWNESPARFPDQVSGADPLKTAETLVGQFVNASAAVKAQFEASPGVDHNGGDVVRAYTRDLDQLMLLCSRTEACLGFNYPGGYLKSSLTAPTSSPGSTFYAKVK</sequence>
<dbReference type="Gene3D" id="3.30.379.10">
    <property type="entry name" value="Chitobiase/beta-hexosaminidase domain 2-like"/>
    <property type="match status" value="1"/>
</dbReference>
<keyword evidence="1" id="KW-0378">Hydrolase</keyword>
<keyword evidence="7" id="KW-1185">Reference proteome</keyword>
<feature type="region of interest" description="Disordered" evidence="2">
    <location>
        <begin position="381"/>
        <end position="400"/>
    </location>
</feature>
<dbReference type="Gene3D" id="3.20.20.80">
    <property type="entry name" value="Glycosidases"/>
    <property type="match status" value="1"/>
</dbReference>
<feature type="region of interest" description="Disordered" evidence="2">
    <location>
        <begin position="180"/>
        <end position="370"/>
    </location>
</feature>
<dbReference type="InterPro" id="IPR007781">
    <property type="entry name" value="NAGLU"/>
</dbReference>
<feature type="domain" description="Alpha-N-acetylglucosaminidase N-terminal" evidence="4">
    <location>
        <begin position="423"/>
        <end position="497"/>
    </location>
</feature>
<name>A0A5A8C2Y6_CAFRO</name>
<feature type="compositionally biased region" description="Low complexity" evidence="2">
    <location>
        <begin position="287"/>
        <end position="304"/>
    </location>
</feature>
<dbReference type="Pfam" id="PF09507">
    <property type="entry name" value="CDC27"/>
    <property type="match status" value="1"/>
</dbReference>
<dbReference type="PANTHER" id="PTHR12872:SF1">
    <property type="entry name" value="ALPHA-N-ACETYLGLUCOSAMINIDASE"/>
    <property type="match status" value="1"/>
</dbReference>
<evidence type="ECO:0000256" key="1">
    <source>
        <dbReference type="ARBA" id="ARBA00022801"/>
    </source>
</evidence>
<evidence type="ECO:0000259" key="5">
    <source>
        <dbReference type="Pfam" id="PF12972"/>
    </source>
</evidence>
<feature type="domain" description="Alpha-N-acetylglucosaminidase C-terminal" evidence="5">
    <location>
        <begin position="858"/>
        <end position="1122"/>
    </location>
</feature>
<dbReference type="InterPro" id="IPR019038">
    <property type="entry name" value="POLD3"/>
</dbReference>
<dbReference type="InterPro" id="IPR024240">
    <property type="entry name" value="NAGLU_N"/>
</dbReference>